<dbReference type="InterPro" id="IPR024617">
    <property type="entry name" value="DUF3870"/>
</dbReference>
<gene>
    <name evidence="2" type="ORF">GCM10009559_14400</name>
</gene>
<comment type="caution">
    <text evidence="2">The sequence shown here is derived from an EMBL/GenBank/DDBJ whole genome shotgun (WGS) entry which is preliminary data.</text>
</comment>
<evidence type="ECO:0000313" key="3">
    <source>
        <dbReference type="Proteomes" id="UP001499967"/>
    </source>
</evidence>
<organism evidence="2 3">
    <name type="scientific">Pseudonocardia zijingensis</name>
    <dbReference type="NCBI Taxonomy" id="153376"/>
    <lineage>
        <taxon>Bacteria</taxon>
        <taxon>Bacillati</taxon>
        <taxon>Actinomycetota</taxon>
        <taxon>Actinomycetes</taxon>
        <taxon>Pseudonocardiales</taxon>
        <taxon>Pseudonocardiaceae</taxon>
        <taxon>Pseudonocardia</taxon>
    </lineage>
</organism>
<dbReference type="RefSeq" id="WP_343940249.1">
    <property type="nucleotide sequence ID" value="NZ_BAAAHP010000038.1"/>
</dbReference>
<keyword evidence="3" id="KW-1185">Reference proteome</keyword>
<dbReference type="Pfam" id="PF12986">
    <property type="entry name" value="DUF3870"/>
    <property type="match status" value="1"/>
</dbReference>
<evidence type="ECO:0000313" key="2">
    <source>
        <dbReference type="EMBL" id="GAA0928160.1"/>
    </source>
</evidence>
<accession>A0ABN1PHA1</accession>
<protein>
    <recommendedName>
        <fullName evidence="1">DUF3870 domain-containing protein</fullName>
    </recommendedName>
</protein>
<evidence type="ECO:0000259" key="1">
    <source>
        <dbReference type="Pfam" id="PF12986"/>
    </source>
</evidence>
<sequence>MTAVVSAPEIPQTRPWCDAARMGPRASLVVVGYAKVPRTSGAHGAADLLAVSLRVDRETGTVVDVDSTAVSAVVRSWVADLLLGIDFSADISGVLAEIDEHYLSNAAGSLKQAISDAWRRYASYRAR</sequence>
<reference evidence="2 3" key="1">
    <citation type="journal article" date="2019" name="Int. J. Syst. Evol. Microbiol.">
        <title>The Global Catalogue of Microorganisms (GCM) 10K type strain sequencing project: providing services to taxonomists for standard genome sequencing and annotation.</title>
        <authorList>
            <consortium name="The Broad Institute Genomics Platform"/>
            <consortium name="The Broad Institute Genome Sequencing Center for Infectious Disease"/>
            <person name="Wu L."/>
            <person name="Ma J."/>
        </authorList>
    </citation>
    <scope>NUCLEOTIDE SEQUENCE [LARGE SCALE GENOMIC DNA]</scope>
    <source>
        <strain evidence="2 3">JCM 11117</strain>
    </source>
</reference>
<proteinExistence type="predicted"/>
<name>A0ABN1PHA1_9PSEU</name>
<dbReference type="EMBL" id="BAAAHP010000038">
    <property type="protein sequence ID" value="GAA0928160.1"/>
    <property type="molecule type" value="Genomic_DNA"/>
</dbReference>
<feature type="domain" description="DUF3870" evidence="1">
    <location>
        <begin position="30"/>
        <end position="121"/>
    </location>
</feature>
<dbReference type="Proteomes" id="UP001499967">
    <property type="component" value="Unassembled WGS sequence"/>
</dbReference>